<sequence>MFNTWNLRKVDEGSIWVLLSSTLYLLLFSLFLAADDLLSRPTVVVYYFYLATFLSTLFCTFVDSSRTTGTPLTRGSGFPLSVPFCIVVRNLI</sequence>
<name>A0AAW0DVQ1_9AGAR</name>
<dbReference type="EMBL" id="JAWWNJ010000005">
    <property type="protein sequence ID" value="KAK7055306.1"/>
    <property type="molecule type" value="Genomic_DNA"/>
</dbReference>
<evidence type="ECO:0000313" key="2">
    <source>
        <dbReference type="EMBL" id="KAK7055306.1"/>
    </source>
</evidence>
<gene>
    <name evidence="2" type="ORF">R3P38DRAFT_1351387</name>
</gene>
<reference evidence="2 3" key="1">
    <citation type="journal article" date="2024" name="J Genomics">
        <title>Draft genome sequencing and assembly of Favolaschia claudopus CIRM-BRFM 2984 isolated from oak limbs.</title>
        <authorList>
            <person name="Navarro D."/>
            <person name="Drula E."/>
            <person name="Chaduli D."/>
            <person name="Cazenave R."/>
            <person name="Ahrendt S."/>
            <person name="Wang J."/>
            <person name="Lipzen A."/>
            <person name="Daum C."/>
            <person name="Barry K."/>
            <person name="Grigoriev I.V."/>
            <person name="Favel A."/>
            <person name="Rosso M.N."/>
            <person name="Martin F."/>
        </authorList>
    </citation>
    <scope>NUCLEOTIDE SEQUENCE [LARGE SCALE GENOMIC DNA]</scope>
    <source>
        <strain evidence="2 3">CIRM-BRFM 2984</strain>
    </source>
</reference>
<dbReference type="AlphaFoldDB" id="A0AAW0DVQ1"/>
<proteinExistence type="predicted"/>
<organism evidence="2 3">
    <name type="scientific">Favolaschia claudopus</name>
    <dbReference type="NCBI Taxonomy" id="2862362"/>
    <lineage>
        <taxon>Eukaryota</taxon>
        <taxon>Fungi</taxon>
        <taxon>Dikarya</taxon>
        <taxon>Basidiomycota</taxon>
        <taxon>Agaricomycotina</taxon>
        <taxon>Agaricomycetes</taxon>
        <taxon>Agaricomycetidae</taxon>
        <taxon>Agaricales</taxon>
        <taxon>Marasmiineae</taxon>
        <taxon>Mycenaceae</taxon>
        <taxon>Favolaschia</taxon>
    </lineage>
</organism>
<keyword evidence="1" id="KW-0812">Transmembrane</keyword>
<protein>
    <submittedName>
        <fullName evidence="2">Uncharacterized protein</fullName>
    </submittedName>
</protein>
<accession>A0AAW0DVQ1</accession>
<evidence type="ECO:0000256" key="1">
    <source>
        <dbReference type="SAM" id="Phobius"/>
    </source>
</evidence>
<feature type="transmembrane region" description="Helical" evidence="1">
    <location>
        <begin position="46"/>
        <end position="64"/>
    </location>
</feature>
<feature type="transmembrane region" description="Helical" evidence="1">
    <location>
        <begin position="15"/>
        <end position="34"/>
    </location>
</feature>
<comment type="caution">
    <text evidence="2">The sequence shown here is derived from an EMBL/GenBank/DDBJ whole genome shotgun (WGS) entry which is preliminary data.</text>
</comment>
<keyword evidence="1" id="KW-1133">Transmembrane helix</keyword>
<evidence type="ECO:0000313" key="3">
    <source>
        <dbReference type="Proteomes" id="UP001362999"/>
    </source>
</evidence>
<keyword evidence="3" id="KW-1185">Reference proteome</keyword>
<dbReference type="Proteomes" id="UP001362999">
    <property type="component" value="Unassembled WGS sequence"/>
</dbReference>
<keyword evidence="1" id="KW-0472">Membrane</keyword>